<dbReference type="Proteomes" id="UP001246244">
    <property type="component" value="Unassembled WGS sequence"/>
</dbReference>
<dbReference type="EMBL" id="JAVKPK010000006">
    <property type="protein sequence ID" value="MDR7664693.1"/>
    <property type="molecule type" value="Genomic_DNA"/>
</dbReference>
<protein>
    <recommendedName>
        <fullName evidence="3">Cell surface protein</fullName>
    </recommendedName>
</protein>
<keyword evidence="2" id="KW-1185">Reference proteome</keyword>
<accession>A0ABU2CY83</accession>
<evidence type="ECO:0008006" key="3">
    <source>
        <dbReference type="Google" id="ProtNLM"/>
    </source>
</evidence>
<comment type="caution">
    <text evidence="1">The sequence shown here is derived from an EMBL/GenBank/DDBJ whole genome shotgun (WGS) entry which is preliminary data.</text>
</comment>
<evidence type="ECO:0000313" key="2">
    <source>
        <dbReference type="Proteomes" id="UP001246244"/>
    </source>
</evidence>
<organism evidence="1 2">
    <name type="scientific">Methanosarcina baikalica</name>
    <dbReference type="NCBI Taxonomy" id="3073890"/>
    <lineage>
        <taxon>Archaea</taxon>
        <taxon>Methanobacteriati</taxon>
        <taxon>Methanobacteriota</taxon>
        <taxon>Stenosarchaea group</taxon>
        <taxon>Methanomicrobia</taxon>
        <taxon>Methanosarcinales</taxon>
        <taxon>Methanosarcinaceae</taxon>
        <taxon>Methanosarcina</taxon>
    </lineage>
</organism>
<proteinExistence type="predicted"/>
<gene>
    <name evidence="1" type="ORF">RG963_02595</name>
</gene>
<name>A0ABU2CY83_9EURY</name>
<sequence length="60" mass="6715">MQKNGKVIADYNYTNVFGIPQQPESVIMNLWLMVPPSNEKNIELTISDFSITNASITKVA</sequence>
<reference evidence="2" key="1">
    <citation type="submission" date="2023-07" db="EMBL/GenBank/DDBJ databases">
        <title>Whole-genome sequencing of a new Methanosarcina sp. Z-7115.</title>
        <authorList>
            <person name="Zhilina T.N."/>
            <person name="Merkel A.Y."/>
        </authorList>
    </citation>
    <scope>NUCLEOTIDE SEQUENCE [LARGE SCALE GENOMIC DNA]</scope>
    <source>
        <strain evidence="2">Z-7115</strain>
    </source>
</reference>
<evidence type="ECO:0000313" key="1">
    <source>
        <dbReference type="EMBL" id="MDR7664693.1"/>
    </source>
</evidence>
<dbReference type="RefSeq" id="WP_310574719.1">
    <property type="nucleotide sequence ID" value="NZ_JAVKPK010000006.1"/>
</dbReference>